<dbReference type="PANTHER" id="PTHR37984:SF5">
    <property type="entry name" value="PROTEIN NYNRIN-LIKE"/>
    <property type="match status" value="1"/>
</dbReference>
<dbReference type="GO" id="GO:0003676">
    <property type="term" value="F:nucleic acid binding"/>
    <property type="evidence" value="ECO:0007669"/>
    <property type="project" value="InterPro"/>
</dbReference>
<organism evidence="2 3">
    <name type="scientific">Brenthis ino</name>
    <name type="common">lesser marbled fritillary</name>
    <dbReference type="NCBI Taxonomy" id="405034"/>
    <lineage>
        <taxon>Eukaryota</taxon>
        <taxon>Metazoa</taxon>
        <taxon>Ecdysozoa</taxon>
        <taxon>Arthropoda</taxon>
        <taxon>Hexapoda</taxon>
        <taxon>Insecta</taxon>
        <taxon>Pterygota</taxon>
        <taxon>Neoptera</taxon>
        <taxon>Endopterygota</taxon>
        <taxon>Lepidoptera</taxon>
        <taxon>Glossata</taxon>
        <taxon>Ditrysia</taxon>
        <taxon>Papilionoidea</taxon>
        <taxon>Nymphalidae</taxon>
        <taxon>Heliconiinae</taxon>
        <taxon>Argynnini</taxon>
        <taxon>Brenthis</taxon>
    </lineage>
</organism>
<gene>
    <name evidence="2" type="ORF">BINO364_LOCUS2156</name>
</gene>
<dbReference type="PANTHER" id="PTHR37984">
    <property type="entry name" value="PROTEIN CBG26694"/>
    <property type="match status" value="1"/>
</dbReference>
<sequence>MGRPKECSRPFQMLSMDLIGPLPVTRKQNTFIFVVTCCFSKYSLLFPIKRATSNILSHILEEKVFLVHGIPSTVLMDNSKQFTSSTFKNLLTKYEIPNIQYTPKYTPQVNTVERYNKTIIVAISSYIENDHRLWDTNIPKIQFALNSSVNEATGFTPSFLVFGRELVPCGSHYIDVDMTENIIFSPRDDYAENLGTLHKCFDKVQLALLKAHSRNSSYYNLRRKVNEFNIGDIVWKRTYYLSDKDSRFAKKLAPKFLKCRVVGKRSPLIYELQDFNNNKNLGIWHMKDLKRDGNVN</sequence>
<dbReference type="InterPro" id="IPR012337">
    <property type="entry name" value="RNaseH-like_sf"/>
</dbReference>
<evidence type="ECO:0000259" key="1">
    <source>
        <dbReference type="PROSITE" id="PS50994"/>
    </source>
</evidence>
<dbReference type="InterPro" id="IPR001584">
    <property type="entry name" value="Integrase_cat-core"/>
</dbReference>
<dbReference type="PROSITE" id="PS50994">
    <property type="entry name" value="INTEGRASE"/>
    <property type="match status" value="1"/>
</dbReference>
<dbReference type="Proteomes" id="UP000838878">
    <property type="component" value="Chromosome 10"/>
</dbReference>
<protein>
    <recommendedName>
        <fullName evidence="1">Integrase catalytic domain-containing protein</fullName>
    </recommendedName>
</protein>
<dbReference type="AlphaFoldDB" id="A0A8J9UK84"/>
<reference evidence="2" key="1">
    <citation type="submission" date="2021-12" db="EMBL/GenBank/DDBJ databases">
        <authorList>
            <person name="Martin H S."/>
        </authorList>
    </citation>
    <scope>NUCLEOTIDE SEQUENCE</scope>
</reference>
<accession>A0A8J9UK84</accession>
<dbReference type="SUPFAM" id="SSF53098">
    <property type="entry name" value="Ribonuclease H-like"/>
    <property type="match status" value="1"/>
</dbReference>
<proteinExistence type="predicted"/>
<dbReference type="Pfam" id="PF00665">
    <property type="entry name" value="rve"/>
    <property type="match status" value="1"/>
</dbReference>
<name>A0A8J9UK84_9NEOP</name>
<keyword evidence="3" id="KW-1185">Reference proteome</keyword>
<dbReference type="Gene3D" id="3.30.420.10">
    <property type="entry name" value="Ribonuclease H-like superfamily/Ribonuclease H"/>
    <property type="match status" value="1"/>
</dbReference>
<dbReference type="OrthoDB" id="425619at2759"/>
<dbReference type="GO" id="GO:0015074">
    <property type="term" value="P:DNA integration"/>
    <property type="evidence" value="ECO:0007669"/>
    <property type="project" value="InterPro"/>
</dbReference>
<dbReference type="EMBL" id="OV170230">
    <property type="protein sequence ID" value="CAH0715187.1"/>
    <property type="molecule type" value="Genomic_DNA"/>
</dbReference>
<evidence type="ECO:0000313" key="3">
    <source>
        <dbReference type="Proteomes" id="UP000838878"/>
    </source>
</evidence>
<feature type="non-terminal residue" evidence="2">
    <location>
        <position position="296"/>
    </location>
</feature>
<evidence type="ECO:0000313" key="2">
    <source>
        <dbReference type="EMBL" id="CAH0715187.1"/>
    </source>
</evidence>
<dbReference type="InterPro" id="IPR036397">
    <property type="entry name" value="RNaseH_sf"/>
</dbReference>
<dbReference type="InterPro" id="IPR050951">
    <property type="entry name" value="Retrovirus_Pol_polyprotein"/>
</dbReference>
<feature type="domain" description="Integrase catalytic" evidence="1">
    <location>
        <begin position="6"/>
        <end position="165"/>
    </location>
</feature>